<feature type="transmembrane region" description="Helical" evidence="2">
    <location>
        <begin position="29"/>
        <end position="46"/>
    </location>
</feature>
<organism evidence="3 4">
    <name type="scientific">Persephonella hydrogeniphila</name>
    <dbReference type="NCBI Taxonomy" id="198703"/>
    <lineage>
        <taxon>Bacteria</taxon>
        <taxon>Pseudomonadati</taxon>
        <taxon>Aquificota</taxon>
        <taxon>Aquificia</taxon>
        <taxon>Aquificales</taxon>
        <taxon>Hydrogenothermaceae</taxon>
        <taxon>Persephonella</taxon>
    </lineage>
</organism>
<keyword evidence="2" id="KW-0812">Transmembrane</keyword>
<proteinExistence type="predicted"/>
<dbReference type="EMBL" id="OBEI01000009">
    <property type="protein sequence ID" value="SNZ10083.1"/>
    <property type="molecule type" value="Genomic_DNA"/>
</dbReference>
<evidence type="ECO:0000313" key="4">
    <source>
        <dbReference type="Proteomes" id="UP000219036"/>
    </source>
</evidence>
<keyword evidence="4" id="KW-1185">Reference proteome</keyword>
<dbReference type="RefSeq" id="WP_180754050.1">
    <property type="nucleotide sequence ID" value="NZ_OBEI01000009.1"/>
</dbReference>
<protein>
    <submittedName>
        <fullName evidence="3">Uncharacterized protein</fullName>
    </submittedName>
</protein>
<evidence type="ECO:0000256" key="2">
    <source>
        <dbReference type="SAM" id="Phobius"/>
    </source>
</evidence>
<name>A0A285NMD2_9AQUI</name>
<dbReference type="Proteomes" id="UP000219036">
    <property type="component" value="Unassembled WGS sequence"/>
</dbReference>
<evidence type="ECO:0000256" key="1">
    <source>
        <dbReference type="SAM" id="MobiDB-lite"/>
    </source>
</evidence>
<reference evidence="4" key="1">
    <citation type="submission" date="2017-09" db="EMBL/GenBank/DDBJ databases">
        <authorList>
            <person name="Varghese N."/>
            <person name="Submissions S."/>
        </authorList>
    </citation>
    <scope>NUCLEOTIDE SEQUENCE [LARGE SCALE GENOMIC DNA]</scope>
    <source>
        <strain evidence="4">DSM 15103</strain>
    </source>
</reference>
<evidence type="ECO:0000313" key="3">
    <source>
        <dbReference type="EMBL" id="SNZ10083.1"/>
    </source>
</evidence>
<feature type="region of interest" description="Disordered" evidence="1">
    <location>
        <begin position="1"/>
        <end position="23"/>
    </location>
</feature>
<sequence length="47" mass="5286">MGLYDRDYMKEKKVSYKSQPSPPADNTKLIIAVIIAFILGFVLGKII</sequence>
<keyword evidence="2" id="KW-1133">Transmembrane helix</keyword>
<gene>
    <name evidence="3" type="ORF">SAMN06265182_1723</name>
</gene>
<feature type="compositionally biased region" description="Basic and acidic residues" evidence="1">
    <location>
        <begin position="1"/>
        <end position="14"/>
    </location>
</feature>
<keyword evidence="2" id="KW-0472">Membrane</keyword>
<accession>A0A285NMD2</accession>
<dbReference type="AlphaFoldDB" id="A0A285NMD2"/>